<protein>
    <submittedName>
        <fullName evidence="2">THP3 C2A9.11c</fullName>
    </submittedName>
</protein>
<evidence type="ECO:0000259" key="1">
    <source>
        <dbReference type="PROSITE" id="PS50250"/>
    </source>
</evidence>
<dbReference type="STRING" id="101091.A0A1C7NQT4"/>
<dbReference type="PROSITE" id="PS50250">
    <property type="entry name" value="PCI"/>
    <property type="match status" value="1"/>
</dbReference>
<dbReference type="Gene3D" id="1.25.40.990">
    <property type="match status" value="1"/>
</dbReference>
<gene>
    <name evidence="2" type="ORF">A0J61_00674</name>
</gene>
<dbReference type="Pfam" id="PF03399">
    <property type="entry name" value="SAC3_GANP"/>
    <property type="match status" value="1"/>
</dbReference>
<evidence type="ECO:0000313" key="3">
    <source>
        <dbReference type="Proteomes" id="UP000093000"/>
    </source>
</evidence>
<evidence type="ECO:0000313" key="2">
    <source>
        <dbReference type="EMBL" id="OBZ91279.1"/>
    </source>
</evidence>
<proteinExistence type="predicted"/>
<dbReference type="GO" id="GO:0005634">
    <property type="term" value="C:nucleus"/>
    <property type="evidence" value="ECO:0007669"/>
    <property type="project" value="TreeGrafter"/>
</dbReference>
<dbReference type="EMBL" id="LUGH01000016">
    <property type="protein sequence ID" value="OBZ91279.1"/>
    <property type="molecule type" value="Genomic_DNA"/>
</dbReference>
<dbReference type="PANTHER" id="PTHR12436">
    <property type="entry name" value="80 KDA MCM3-ASSOCIATED PROTEIN"/>
    <property type="match status" value="1"/>
</dbReference>
<dbReference type="PANTHER" id="PTHR12436:SF4">
    <property type="entry name" value="LEUKOCYTE RECEPTOR CLUSTER MEMBER 8"/>
    <property type="match status" value="1"/>
</dbReference>
<dbReference type="AlphaFoldDB" id="A0A1C7NQT4"/>
<dbReference type="InterPro" id="IPR000717">
    <property type="entry name" value="PCI_dom"/>
</dbReference>
<dbReference type="Proteomes" id="UP000093000">
    <property type="component" value="Unassembled WGS sequence"/>
</dbReference>
<comment type="caution">
    <text evidence="2">The sequence shown here is derived from an EMBL/GenBank/DDBJ whole genome shotgun (WGS) entry which is preliminary data.</text>
</comment>
<feature type="domain" description="PCI" evidence="1">
    <location>
        <begin position="260"/>
        <end position="430"/>
    </location>
</feature>
<reference evidence="2 3" key="1">
    <citation type="submission" date="2016-03" db="EMBL/GenBank/DDBJ databases">
        <title>Choanephora cucurbitarum.</title>
        <authorList>
            <person name="Min B."/>
            <person name="Park H."/>
            <person name="Park J.-H."/>
            <person name="Shin H.-D."/>
            <person name="Choi I.-G."/>
        </authorList>
    </citation>
    <scope>NUCLEOTIDE SEQUENCE [LARGE SCALE GENOMIC DNA]</scope>
    <source>
        <strain evidence="2 3">KUS-F28377</strain>
    </source>
</reference>
<organism evidence="2 3">
    <name type="scientific">Choanephora cucurbitarum</name>
    <dbReference type="NCBI Taxonomy" id="101091"/>
    <lineage>
        <taxon>Eukaryota</taxon>
        <taxon>Fungi</taxon>
        <taxon>Fungi incertae sedis</taxon>
        <taxon>Mucoromycota</taxon>
        <taxon>Mucoromycotina</taxon>
        <taxon>Mucoromycetes</taxon>
        <taxon>Mucorales</taxon>
        <taxon>Mucorineae</taxon>
        <taxon>Choanephoraceae</taxon>
        <taxon>Choanephoroideae</taxon>
        <taxon>Choanephora</taxon>
    </lineage>
</organism>
<keyword evidence="3" id="KW-1185">Reference proteome</keyword>
<sequence length="442" mass="50302">MSKKQPQYIPVKVGNKKKSVAVNQTPGIKLGTLKAAASEQPLPQSLQEYVQHAMENCLPESKPLVEMQLKKIITQAKNTDMLNVIDWNERDLPSACIDTKNPNSLSLFHKKPATIVSKLGNIELTPAEEKRRQLRALRFQNDTATAPPPLKKKNKKNITPIVWNDNGNDLDEVIIGTSTNLEKPYFRLTSAADPATVRPLNVLKKTYKMLRTKWKTEANYSYICEQFKSMRQDLTVQRIRNEFTVMVYETHARIALEKGDIGEYNQCQTQLKYLYEQGISGCEDEFTAYRILYLIFSQNQSDINSMLEEMCDIGLENHASCVQHALMVRTSLAKGNYHKFFQLYEEAPNMGGYLLDQFVGRVRIDALLVMCKAYKLGVPLSYIAQELSFKSIKKLVQFLREHGIRVIPSKDKSAPLFDTKSALPILIAQSKSYNKVDIKGQI</sequence>
<dbReference type="InParanoid" id="A0A1C7NQT4"/>
<dbReference type="InterPro" id="IPR045107">
    <property type="entry name" value="SAC3/GANP/THP3"/>
</dbReference>
<dbReference type="OrthoDB" id="199574at2759"/>
<dbReference type="InterPro" id="IPR005062">
    <property type="entry name" value="SAC3/GANP/THP3_conserved"/>
</dbReference>
<accession>A0A1C7NQT4</accession>
<name>A0A1C7NQT4_9FUNG</name>